<dbReference type="EMBL" id="DSWI01000031">
    <property type="protein sequence ID" value="HFG21515.1"/>
    <property type="molecule type" value="Genomic_DNA"/>
</dbReference>
<gene>
    <name evidence="1" type="ORF">ENS82_12530</name>
</gene>
<organism evidence="1">
    <name type="scientific">Meiothermus ruber</name>
    <dbReference type="NCBI Taxonomy" id="277"/>
    <lineage>
        <taxon>Bacteria</taxon>
        <taxon>Thermotogati</taxon>
        <taxon>Deinococcota</taxon>
        <taxon>Deinococci</taxon>
        <taxon>Thermales</taxon>
        <taxon>Thermaceae</taxon>
        <taxon>Meiothermus</taxon>
    </lineage>
</organism>
<reference evidence="1" key="1">
    <citation type="journal article" date="2020" name="mSystems">
        <title>Genome- and Community-Level Interaction Insights into Carbon Utilization and Element Cycling Functions of Hydrothermarchaeota in Hydrothermal Sediment.</title>
        <authorList>
            <person name="Zhou Z."/>
            <person name="Liu Y."/>
            <person name="Xu W."/>
            <person name="Pan J."/>
            <person name="Luo Z.H."/>
            <person name="Li M."/>
        </authorList>
    </citation>
    <scope>NUCLEOTIDE SEQUENCE [LARGE SCALE GENOMIC DNA]</scope>
    <source>
        <strain evidence="1">SpSt-524</strain>
    </source>
</reference>
<dbReference type="AlphaFoldDB" id="A0A7C3DIE1"/>
<evidence type="ECO:0008006" key="2">
    <source>
        <dbReference type="Google" id="ProtNLM"/>
    </source>
</evidence>
<dbReference type="PROSITE" id="PS51257">
    <property type="entry name" value="PROKAR_LIPOPROTEIN"/>
    <property type="match status" value="1"/>
</dbReference>
<accession>A0A7C3DIE1</accession>
<comment type="caution">
    <text evidence="1">The sequence shown here is derived from an EMBL/GenBank/DDBJ whole genome shotgun (WGS) entry which is preliminary data.</text>
</comment>
<name>A0A7C3DIE1_MEIRU</name>
<protein>
    <recommendedName>
        <fullName evidence="2">Lipoprotein</fullName>
    </recommendedName>
</protein>
<evidence type="ECO:0000313" key="1">
    <source>
        <dbReference type="EMBL" id="HFG21515.1"/>
    </source>
</evidence>
<proteinExistence type="predicted"/>
<sequence length="183" mass="19440">MPRLIITLLLLLLVGCSASTRYTFKFDILSFIPQNQRSLNIPSGYYLVVYPGLEGQLVPLPIALDILERGQISIQGSLTNTGAIPMTGSYEIRLAPESDTNLNDNSGGDVGLGNTSFNVAAGQSQNISTTVSLSASENSVAFNIIKSGSFRIAIRVEANSNGGRFDLSAAEAKVTGRPFAVIK</sequence>